<dbReference type="SMART" id="SM00421">
    <property type="entry name" value="HTH_LUXR"/>
    <property type="match status" value="1"/>
</dbReference>
<dbReference type="InterPro" id="IPR001789">
    <property type="entry name" value="Sig_transdc_resp-reg_receiver"/>
</dbReference>
<accession>A0A927MZD0</accession>
<dbReference type="SUPFAM" id="SSF55874">
    <property type="entry name" value="ATPase domain of HSP90 chaperone/DNA topoisomerase II/histidine kinase"/>
    <property type="match status" value="1"/>
</dbReference>
<keyword evidence="1 6" id="KW-0597">Phosphoprotein</keyword>
<dbReference type="SMART" id="SM00448">
    <property type="entry name" value="REC"/>
    <property type="match status" value="1"/>
</dbReference>
<dbReference type="InterPro" id="IPR011006">
    <property type="entry name" value="CheY-like_superfamily"/>
</dbReference>
<dbReference type="InterPro" id="IPR011712">
    <property type="entry name" value="Sig_transdc_His_kin_sub3_dim/P"/>
</dbReference>
<name>A0A927MZD0_9ACTN</name>
<dbReference type="PROSITE" id="PS50110">
    <property type="entry name" value="RESPONSE_REGULATORY"/>
    <property type="match status" value="1"/>
</dbReference>
<dbReference type="Pfam" id="PF13185">
    <property type="entry name" value="GAF_2"/>
    <property type="match status" value="1"/>
</dbReference>
<dbReference type="SUPFAM" id="SSF52172">
    <property type="entry name" value="CheY-like"/>
    <property type="match status" value="1"/>
</dbReference>
<dbReference type="Pfam" id="PF00072">
    <property type="entry name" value="Response_reg"/>
    <property type="match status" value="1"/>
</dbReference>
<dbReference type="Gene3D" id="3.30.450.40">
    <property type="match status" value="1"/>
</dbReference>
<feature type="domain" description="Response regulatory" evidence="9">
    <location>
        <begin position="411"/>
        <end position="528"/>
    </location>
</feature>
<reference evidence="10" key="1">
    <citation type="submission" date="2020-10" db="EMBL/GenBank/DDBJ databases">
        <title>Sequencing the genomes of 1000 actinobacteria strains.</title>
        <authorList>
            <person name="Klenk H.-P."/>
        </authorList>
    </citation>
    <scope>NUCLEOTIDE SEQUENCE</scope>
    <source>
        <strain evidence="10">DSM 45354</strain>
    </source>
</reference>
<dbReference type="InterPro" id="IPR058245">
    <property type="entry name" value="NreC/VraR/RcsB-like_REC"/>
</dbReference>
<dbReference type="CDD" id="cd16917">
    <property type="entry name" value="HATPase_UhpB-NarQ-NarX-like"/>
    <property type="match status" value="1"/>
</dbReference>
<evidence type="ECO:0000256" key="4">
    <source>
        <dbReference type="ARBA" id="ARBA00023012"/>
    </source>
</evidence>
<evidence type="ECO:0000256" key="1">
    <source>
        <dbReference type="ARBA" id="ARBA00022553"/>
    </source>
</evidence>
<evidence type="ECO:0000259" key="9">
    <source>
        <dbReference type="PROSITE" id="PS50110"/>
    </source>
</evidence>
<feature type="modified residue" description="4-aspartylphosphate" evidence="6">
    <location>
        <position position="463"/>
    </location>
</feature>
<dbReference type="GO" id="GO:0016020">
    <property type="term" value="C:membrane"/>
    <property type="evidence" value="ECO:0007669"/>
    <property type="project" value="InterPro"/>
</dbReference>
<dbReference type="InterPro" id="IPR029016">
    <property type="entry name" value="GAF-like_dom_sf"/>
</dbReference>
<dbReference type="InterPro" id="IPR003594">
    <property type="entry name" value="HATPase_dom"/>
</dbReference>
<evidence type="ECO:0000256" key="5">
    <source>
        <dbReference type="ARBA" id="ARBA00023125"/>
    </source>
</evidence>
<dbReference type="Pfam" id="PF07730">
    <property type="entry name" value="HisKA_3"/>
    <property type="match status" value="1"/>
</dbReference>
<dbReference type="InterPro" id="IPR036890">
    <property type="entry name" value="HATPase_C_sf"/>
</dbReference>
<feature type="domain" description="Histidine kinase" evidence="8">
    <location>
        <begin position="302"/>
        <end position="398"/>
    </location>
</feature>
<dbReference type="Gene3D" id="1.20.5.1930">
    <property type="match status" value="1"/>
</dbReference>
<dbReference type="GO" id="GO:0006355">
    <property type="term" value="P:regulation of DNA-templated transcription"/>
    <property type="evidence" value="ECO:0007669"/>
    <property type="project" value="InterPro"/>
</dbReference>
<dbReference type="PROSITE" id="PS50043">
    <property type="entry name" value="HTH_LUXR_2"/>
    <property type="match status" value="1"/>
</dbReference>
<evidence type="ECO:0000313" key="11">
    <source>
        <dbReference type="Proteomes" id="UP000638648"/>
    </source>
</evidence>
<dbReference type="RefSeq" id="WP_192752648.1">
    <property type="nucleotide sequence ID" value="NZ_BAABJL010000012.1"/>
</dbReference>
<keyword evidence="4" id="KW-0902">Two-component regulatory system</keyword>
<dbReference type="PANTHER" id="PTHR24421">
    <property type="entry name" value="NITRATE/NITRITE SENSOR PROTEIN NARX-RELATED"/>
    <property type="match status" value="1"/>
</dbReference>
<dbReference type="InterPro" id="IPR003018">
    <property type="entry name" value="GAF"/>
</dbReference>
<dbReference type="CDD" id="cd06170">
    <property type="entry name" value="LuxR_C_like"/>
    <property type="match status" value="1"/>
</dbReference>
<evidence type="ECO:0000256" key="6">
    <source>
        <dbReference type="PROSITE-ProRule" id="PRU00169"/>
    </source>
</evidence>
<dbReference type="EMBL" id="JADBEM010000001">
    <property type="protein sequence ID" value="MBE1608977.1"/>
    <property type="molecule type" value="Genomic_DNA"/>
</dbReference>
<organism evidence="10 11">
    <name type="scientific">Actinopolymorpha pittospori</name>
    <dbReference type="NCBI Taxonomy" id="648752"/>
    <lineage>
        <taxon>Bacteria</taxon>
        <taxon>Bacillati</taxon>
        <taxon>Actinomycetota</taxon>
        <taxon>Actinomycetes</taxon>
        <taxon>Propionibacteriales</taxon>
        <taxon>Actinopolymorphaceae</taxon>
        <taxon>Actinopolymorpha</taxon>
    </lineage>
</organism>
<evidence type="ECO:0000256" key="2">
    <source>
        <dbReference type="ARBA" id="ARBA00022679"/>
    </source>
</evidence>
<dbReference type="Gene3D" id="3.40.50.2300">
    <property type="match status" value="1"/>
</dbReference>
<dbReference type="AlphaFoldDB" id="A0A927MZD0"/>
<dbReference type="Gene3D" id="3.30.565.10">
    <property type="entry name" value="Histidine kinase-like ATPase, C-terminal domain"/>
    <property type="match status" value="1"/>
</dbReference>
<evidence type="ECO:0000256" key="3">
    <source>
        <dbReference type="ARBA" id="ARBA00022777"/>
    </source>
</evidence>
<dbReference type="InterPro" id="IPR016032">
    <property type="entry name" value="Sig_transdc_resp-reg_C-effctor"/>
</dbReference>
<dbReference type="GO" id="GO:0003677">
    <property type="term" value="F:DNA binding"/>
    <property type="evidence" value="ECO:0007669"/>
    <property type="project" value="UniProtKB-KW"/>
</dbReference>
<feature type="domain" description="HTH luxR-type" evidence="7">
    <location>
        <begin position="545"/>
        <end position="610"/>
    </location>
</feature>
<dbReference type="GO" id="GO:0000155">
    <property type="term" value="F:phosphorelay sensor kinase activity"/>
    <property type="evidence" value="ECO:0007669"/>
    <property type="project" value="InterPro"/>
</dbReference>
<keyword evidence="3 10" id="KW-0418">Kinase</keyword>
<dbReference type="Proteomes" id="UP000638648">
    <property type="component" value="Unassembled WGS sequence"/>
</dbReference>
<proteinExistence type="predicted"/>
<dbReference type="InterPro" id="IPR050482">
    <property type="entry name" value="Sensor_HK_TwoCompSys"/>
</dbReference>
<evidence type="ECO:0000259" key="7">
    <source>
        <dbReference type="PROSITE" id="PS50043"/>
    </source>
</evidence>
<dbReference type="Pfam" id="PF00196">
    <property type="entry name" value="GerE"/>
    <property type="match status" value="1"/>
</dbReference>
<keyword evidence="2" id="KW-0808">Transferase</keyword>
<sequence length="611" mass="66378">MSAETVAHPIRSTAVGPTGPDIRTQLETVIGLARDLAGQFTLDPLLHRILLHALHLLRCESGSICTVDEAAATYRKEVDLGVGCHSGQTFPLSEGVTGQIVVARGPVVFRSYSEVPKGHLAGREHERIHAVVGVPIMWKGDIIGSCVVFSEDPERLFTDSDVRLLELFASHAAIAIMNATLHMTATERAREAAVMAERERVYRDVHDTVARALGDVLLRLDAVERSGAERSHDIIRAKRAARDALTETRRTVLGLAPSGLDTDALIDAIRLELTWAESAAGLKADLTIVGVRQPMPATVGYQLFRIVKEALTNVVEHARASRMRVGIVYSQAKITMLIEDDGCGFDLQAVQPQPGGPSFRGLGLQGLVARAHHVGGEVHIESTPGWGTHLRVEMPLAENPQSIRQGGDRWRVLVAHERPIVRAGLVRMLATAEPEIQVVGEITRPDEAVDACALLRPNVLLADLDGSAIDGVRLSSYIRSSSPDVAVVLLVGSFDDVDVQDAARNGAAAFVSRDAEATELTRAVVAAARRDAFMTTLPTVTDPHDDNSRPRLTPREREVRRLVEQGLQDKQIARELSISIKTVEKHVGSILRKTGAANRTTLARESSRRRD</sequence>
<gene>
    <name evidence="10" type="ORF">HEB94_005825</name>
</gene>
<comment type="caution">
    <text evidence="10">The sequence shown here is derived from an EMBL/GenBank/DDBJ whole genome shotgun (WGS) entry which is preliminary data.</text>
</comment>
<dbReference type="PANTHER" id="PTHR24421:SF62">
    <property type="entry name" value="SENSORY TRANSDUCTION HISTIDINE KINASE"/>
    <property type="match status" value="1"/>
</dbReference>
<dbReference type="Pfam" id="PF02518">
    <property type="entry name" value="HATPase_c"/>
    <property type="match status" value="1"/>
</dbReference>
<evidence type="ECO:0000259" key="8">
    <source>
        <dbReference type="PROSITE" id="PS50109"/>
    </source>
</evidence>
<dbReference type="PRINTS" id="PR00038">
    <property type="entry name" value="HTHLUXR"/>
</dbReference>
<dbReference type="InterPro" id="IPR000792">
    <property type="entry name" value="Tscrpt_reg_LuxR_C"/>
</dbReference>
<keyword evidence="5" id="KW-0238">DNA-binding</keyword>
<evidence type="ECO:0000313" key="10">
    <source>
        <dbReference type="EMBL" id="MBE1608977.1"/>
    </source>
</evidence>
<keyword evidence="11" id="KW-1185">Reference proteome</keyword>
<dbReference type="SUPFAM" id="SSF46894">
    <property type="entry name" value="C-terminal effector domain of the bipartite response regulators"/>
    <property type="match status" value="1"/>
</dbReference>
<dbReference type="PROSITE" id="PS50109">
    <property type="entry name" value="HIS_KIN"/>
    <property type="match status" value="1"/>
</dbReference>
<dbReference type="GO" id="GO:0046983">
    <property type="term" value="F:protein dimerization activity"/>
    <property type="evidence" value="ECO:0007669"/>
    <property type="project" value="InterPro"/>
</dbReference>
<dbReference type="InterPro" id="IPR005467">
    <property type="entry name" value="His_kinase_dom"/>
</dbReference>
<dbReference type="CDD" id="cd17535">
    <property type="entry name" value="REC_NarL-like"/>
    <property type="match status" value="1"/>
</dbReference>
<protein>
    <submittedName>
        <fullName evidence="10">Signal transduction histidine kinase/DNA-binding NarL/FixJ family response regulator</fullName>
    </submittedName>
</protein>
<dbReference type="SMART" id="SM00387">
    <property type="entry name" value="HATPase_c"/>
    <property type="match status" value="1"/>
</dbReference>
<dbReference type="SUPFAM" id="SSF55781">
    <property type="entry name" value="GAF domain-like"/>
    <property type="match status" value="1"/>
</dbReference>
<dbReference type="SMART" id="SM00065">
    <property type="entry name" value="GAF"/>
    <property type="match status" value="1"/>
</dbReference>